<feature type="short sequence motif" description="Nudix box" evidence="10">
    <location>
        <begin position="88"/>
        <end position="109"/>
    </location>
</feature>
<feature type="binding site" evidence="9">
    <location>
        <position position="102"/>
    </location>
    <ligand>
        <name>Mg(2+)</name>
        <dbReference type="ChEBI" id="CHEBI:18420"/>
        <label>1</label>
    </ligand>
</feature>
<dbReference type="GO" id="GO:0019693">
    <property type="term" value="P:ribose phosphate metabolic process"/>
    <property type="evidence" value="ECO:0007669"/>
    <property type="project" value="TreeGrafter"/>
</dbReference>
<protein>
    <recommendedName>
        <fullName evidence="5">GDP-mannose pyrophosphatase</fullName>
    </recommendedName>
    <alternativeName>
        <fullName evidence="7">GDP-mannose hydrolase</fullName>
    </alternativeName>
    <alternativeName>
        <fullName evidence="8">GDPMK</fullName>
    </alternativeName>
</protein>
<evidence type="ECO:0000256" key="9">
    <source>
        <dbReference type="PIRSR" id="PIRSR604385-2"/>
    </source>
</evidence>
<dbReference type="RefSeq" id="WP_127336909.1">
    <property type="nucleotide sequence ID" value="NZ_QWDM01000002.1"/>
</dbReference>
<dbReference type="Proteomes" id="UP000288102">
    <property type="component" value="Unassembled WGS sequence"/>
</dbReference>
<dbReference type="GO" id="GO:0005829">
    <property type="term" value="C:cytosol"/>
    <property type="evidence" value="ECO:0007669"/>
    <property type="project" value="TreeGrafter"/>
</dbReference>
<dbReference type="OrthoDB" id="1523642at2"/>
<dbReference type="NCBIfam" id="TIGR00052">
    <property type="entry name" value="nudix-type nucleoside diphosphatase, YffH/AdpP family"/>
    <property type="match status" value="1"/>
</dbReference>
<evidence type="ECO:0000313" key="12">
    <source>
        <dbReference type="EMBL" id="RUT71661.1"/>
    </source>
</evidence>
<dbReference type="InterPro" id="IPR000086">
    <property type="entry name" value="NUDIX_hydrolase_dom"/>
</dbReference>
<evidence type="ECO:0000256" key="3">
    <source>
        <dbReference type="ARBA" id="ARBA00007275"/>
    </source>
</evidence>
<dbReference type="SUPFAM" id="SSF55811">
    <property type="entry name" value="Nudix"/>
    <property type="match status" value="1"/>
</dbReference>
<feature type="binding site" evidence="9">
    <location>
        <position position="155"/>
    </location>
    <ligand>
        <name>Mg(2+)</name>
        <dbReference type="ChEBI" id="CHEBI:18420"/>
        <label>1</label>
    </ligand>
</feature>
<sequence>MRKNPEIKITETKLLSDNWYVLNKVTFDYTKSEGKTESHIREVYDRGNGAAILLYNSAKKTVVLTRQFRLPTYLNGNKTGMMIEVCAGLLDKDNAEQAVIRETEEETGYRLSKVQKVIETYMSPGSVTEILYLFVGEYDETMKVNEGGGLDAEQENIEVLEYTFDEAYAMIKSGEITDAKTIMLLQHAKIKGII</sequence>
<evidence type="ECO:0000256" key="10">
    <source>
        <dbReference type="PIRSR" id="PIRSR604385-3"/>
    </source>
</evidence>
<dbReference type="PANTHER" id="PTHR11839">
    <property type="entry name" value="UDP/ADP-SUGAR PYROPHOSPHATASE"/>
    <property type="match status" value="1"/>
</dbReference>
<keyword evidence="13" id="KW-1185">Reference proteome</keyword>
<evidence type="ECO:0000256" key="1">
    <source>
        <dbReference type="ARBA" id="ARBA00000847"/>
    </source>
</evidence>
<evidence type="ECO:0000313" key="13">
    <source>
        <dbReference type="Proteomes" id="UP000288102"/>
    </source>
</evidence>
<dbReference type="EMBL" id="QWDM01000002">
    <property type="protein sequence ID" value="RUT71661.1"/>
    <property type="molecule type" value="Genomic_DNA"/>
</dbReference>
<feature type="binding site" evidence="9">
    <location>
        <position position="106"/>
    </location>
    <ligand>
        <name>Mg(2+)</name>
        <dbReference type="ChEBI" id="CHEBI:18420"/>
        <label>1</label>
    </ligand>
</feature>
<dbReference type="GO" id="GO:0006753">
    <property type="term" value="P:nucleoside phosphate metabolic process"/>
    <property type="evidence" value="ECO:0007669"/>
    <property type="project" value="TreeGrafter"/>
</dbReference>
<dbReference type="GO" id="GO:0046872">
    <property type="term" value="F:metal ion binding"/>
    <property type="evidence" value="ECO:0007669"/>
    <property type="project" value="UniProtKB-KW"/>
</dbReference>
<evidence type="ECO:0000256" key="5">
    <source>
        <dbReference type="ARBA" id="ARBA00016377"/>
    </source>
</evidence>
<dbReference type="InterPro" id="IPR004385">
    <property type="entry name" value="NDP_pyrophosphatase"/>
</dbReference>
<evidence type="ECO:0000256" key="7">
    <source>
        <dbReference type="ARBA" id="ARBA00032162"/>
    </source>
</evidence>
<dbReference type="Pfam" id="PF00293">
    <property type="entry name" value="NUDIX"/>
    <property type="match status" value="1"/>
</dbReference>
<keyword evidence="9" id="KW-0460">Magnesium</keyword>
<dbReference type="PANTHER" id="PTHR11839:SF18">
    <property type="entry name" value="NUDIX HYDROLASE DOMAIN-CONTAINING PROTEIN"/>
    <property type="match status" value="1"/>
</dbReference>
<comment type="subunit">
    <text evidence="4">Homodimer.</text>
</comment>
<dbReference type="Gene3D" id="3.90.79.10">
    <property type="entry name" value="Nucleoside Triphosphate Pyrophosphohydrolase"/>
    <property type="match status" value="1"/>
</dbReference>
<comment type="caution">
    <text evidence="12">The sequence shown here is derived from an EMBL/GenBank/DDBJ whole genome shotgun (WGS) entry which is preliminary data.</text>
</comment>
<feature type="binding site" evidence="9">
    <location>
        <position position="87"/>
    </location>
    <ligand>
        <name>Mg(2+)</name>
        <dbReference type="ChEBI" id="CHEBI:18420"/>
        <label>1</label>
    </ligand>
</feature>
<dbReference type="InterPro" id="IPR015797">
    <property type="entry name" value="NUDIX_hydrolase-like_dom_sf"/>
</dbReference>
<evidence type="ECO:0000256" key="8">
    <source>
        <dbReference type="ARBA" id="ARBA00032272"/>
    </source>
</evidence>
<dbReference type="GO" id="GO:0016818">
    <property type="term" value="F:hydrolase activity, acting on acid anhydrides, in phosphorus-containing anhydrides"/>
    <property type="evidence" value="ECO:0007669"/>
    <property type="project" value="InterPro"/>
</dbReference>
<comment type="cofactor">
    <cofactor evidence="2 9">
        <name>Mg(2+)</name>
        <dbReference type="ChEBI" id="CHEBI:18420"/>
    </cofactor>
</comment>
<name>A0A434ABB5_9FLAO</name>
<evidence type="ECO:0000259" key="11">
    <source>
        <dbReference type="PROSITE" id="PS51462"/>
    </source>
</evidence>
<feature type="domain" description="Nudix hydrolase" evidence="11">
    <location>
        <begin position="45"/>
        <end position="184"/>
    </location>
</feature>
<reference evidence="13" key="1">
    <citation type="journal article" date="2019" name="Syst. Appl. Microbiol.">
        <title>Flavobacterium circumlabens sp. nov. and Flavobacterium cupreum sp. nov., two psychrotrophic species isolated from Antarctic environmental samples.</title>
        <authorList>
            <person name="Kralova S."/>
            <person name="Busse H.-J."/>
            <person name="Svec P."/>
            <person name="Maslanova I."/>
            <person name="Stankova E."/>
            <person name="Bartak M."/>
            <person name="Sedlacek I."/>
        </authorList>
    </citation>
    <scope>NUCLEOTIDE SEQUENCE [LARGE SCALE GENOMIC DNA]</scope>
    <source>
        <strain evidence="13">CCM 8825</strain>
    </source>
</reference>
<evidence type="ECO:0000256" key="6">
    <source>
        <dbReference type="ARBA" id="ARBA00022801"/>
    </source>
</evidence>
<evidence type="ECO:0000256" key="2">
    <source>
        <dbReference type="ARBA" id="ARBA00001946"/>
    </source>
</evidence>
<evidence type="ECO:0000256" key="4">
    <source>
        <dbReference type="ARBA" id="ARBA00011738"/>
    </source>
</evidence>
<keyword evidence="6" id="KW-0378">Hydrolase</keyword>
<keyword evidence="9" id="KW-0479">Metal-binding</keyword>
<accession>A0A434ABB5</accession>
<comment type="catalytic activity">
    <reaction evidence="1">
        <text>GDP-alpha-D-mannose + H2O = alpha-D-mannose 1-phosphate + GMP + 2 H(+)</text>
        <dbReference type="Rhea" id="RHEA:27978"/>
        <dbReference type="ChEBI" id="CHEBI:15377"/>
        <dbReference type="ChEBI" id="CHEBI:15378"/>
        <dbReference type="ChEBI" id="CHEBI:57527"/>
        <dbReference type="ChEBI" id="CHEBI:58115"/>
        <dbReference type="ChEBI" id="CHEBI:58409"/>
    </reaction>
</comment>
<comment type="similarity">
    <text evidence="3">Belongs to the Nudix hydrolase family. NudK subfamily.</text>
</comment>
<dbReference type="CDD" id="cd24157">
    <property type="entry name" value="NUDIX_GDPMK"/>
    <property type="match status" value="1"/>
</dbReference>
<dbReference type="AlphaFoldDB" id="A0A434ABB5"/>
<dbReference type="PROSITE" id="PS51462">
    <property type="entry name" value="NUDIX"/>
    <property type="match status" value="1"/>
</dbReference>
<proteinExistence type="inferred from homology"/>
<gene>
    <name evidence="12" type="ORF">D0817_02970</name>
</gene>
<organism evidence="12 13">
    <name type="scientific">Flavobacterium cupreum</name>
    <dbReference type="NCBI Taxonomy" id="2133766"/>
    <lineage>
        <taxon>Bacteria</taxon>
        <taxon>Pseudomonadati</taxon>
        <taxon>Bacteroidota</taxon>
        <taxon>Flavobacteriia</taxon>
        <taxon>Flavobacteriales</taxon>
        <taxon>Flavobacteriaceae</taxon>
        <taxon>Flavobacterium</taxon>
    </lineage>
</organism>